<evidence type="ECO:0000313" key="11">
    <source>
        <dbReference type="Proteomes" id="UP001054252"/>
    </source>
</evidence>
<comment type="subcellular location">
    <subcellularLocation>
        <location evidence="1">Cell membrane</location>
        <topology evidence="1">Lipid-anchor</topology>
        <topology evidence="1">GPI-anchor</topology>
    </subcellularLocation>
</comment>
<dbReference type="AlphaFoldDB" id="A0AAV5KDM2"/>
<feature type="domain" description="COBRA C-terminal" evidence="9">
    <location>
        <begin position="215"/>
        <end position="406"/>
    </location>
</feature>
<dbReference type="Pfam" id="PF04833">
    <property type="entry name" value="COBRA"/>
    <property type="match status" value="1"/>
</dbReference>
<evidence type="ECO:0000256" key="4">
    <source>
        <dbReference type="ARBA" id="ARBA00022729"/>
    </source>
</evidence>
<keyword evidence="4 8" id="KW-0732">Signal</keyword>
<dbReference type="GO" id="GO:0010215">
    <property type="term" value="P:cellulose microfibril organization"/>
    <property type="evidence" value="ECO:0007669"/>
    <property type="project" value="InterPro"/>
</dbReference>
<dbReference type="EMBL" id="BPVZ01000061">
    <property type="protein sequence ID" value="GKV22675.1"/>
    <property type="molecule type" value="Genomic_DNA"/>
</dbReference>
<comment type="caution">
    <text evidence="10">The sequence shown here is derived from an EMBL/GenBank/DDBJ whole genome shotgun (WGS) entry which is preliminary data.</text>
</comment>
<proteinExistence type="inferred from homology"/>
<feature type="chain" id="PRO_5043316047" description="COBRA-like protein" evidence="8">
    <location>
        <begin position="22"/>
        <end position="433"/>
    </location>
</feature>
<keyword evidence="11" id="KW-1185">Reference proteome</keyword>
<comment type="similarity">
    <text evidence="2 7">Belongs to the COBRA family.</text>
</comment>
<feature type="signal peptide" evidence="8">
    <location>
        <begin position="1"/>
        <end position="21"/>
    </location>
</feature>
<dbReference type="GO" id="GO:0005886">
    <property type="term" value="C:plasma membrane"/>
    <property type="evidence" value="ECO:0007669"/>
    <property type="project" value="UniProtKB-SubCell"/>
</dbReference>
<gene>
    <name evidence="10" type="ORF">SLEP1_g32524</name>
</gene>
<organism evidence="10 11">
    <name type="scientific">Rubroshorea leprosula</name>
    <dbReference type="NCBI Taxonomy" id="152421"/>
    <lineage>
        <taxon>Eukaryota</taxon>
        <taxon>Viridiplantae</taxon>
        <taxon>Streptophyta</taxon>
        <taxon>Embryophyta</taxon>
        <taxon>Tracheophyta</taxon>
        <taxon>Spermatophyta</taxon>
        <taxon>Magnoliopsida</taxon>
        <taxon>eudicotyledons</taxon>
        <taxon>Gunneridae</taxon>
        <taxon>Pentapetalae</taxon>
        <taxon>rosids</taxon>
        <taxon>malvids</taxon>
        <taxon>Malvales</taxon>
        <taxon>Dipterocarpaceae</taxon>
        <taxon>Rubroshorea</taxon>
    </lineage>
</organism>
<sequence>MGMILIFISFTLLNSIPPSYGYDPMDPQGNITIKWDLLQSNLGTNDLKVSIYNYQLYRHIEPPGWKLGWFWTGEEVIWSMFGAQATQQGNCSRFRGGQLPHSCEKAPEIVDLLPGTPYNLQTSNCCKGGVLTSMTQDPSKYGASFQMNVGGTTDPGNFTMPINFTLGIPGYSCPNSTQVPPSKFTSDGGRRWTQALGTWQVTCVYSQSLASPSPKCCVSLSAFYDNTIVPCPQCSCGCQGLPGSECVKFGETSSLLQQIQDPTQAPPPLVRCTRHLCPIQVHWHVKQSYKEYWRIKITVTNLNIIKNYSDWNLVVSHPNLQSVIQVFSFNYKSLDQYASFNDTAMFWGIHFYNDMLLQQGDQGNVQSEILLHKDPGLFTFREGWAFPRRIYFNGYDCVMPPPDRYPRLPNVGSTDKSSHSVIVLSFLLLLVMF</sequence>
<evidence type="ECO:0000256" key="1">
    <source>
        <dbReference type="ARBA" id="ARBA00004609"/>
    </source>
</evidence>
<reference evidence="10 11" key="1">
    <citation type="journal article" date="2021" name="Commun. Biol.">
        <title>The genome of Shorea leprosula (Dipterocarpaceae) highlights the ecological relevance of drought in aseasonal tropical rainforests.</title>
        <authorList>
            <person name="Ng K.K.S."/>
            <person name="Kobayashi M.J."/>
            <person name="Fawcett J.A."/>
            <person name="Hatakeyama M."/>
            <person name="Paape T."/>
            <person name="Ng C.H."/>
            <person name="Ang C.C."/>
            <person name="Tnah L.H."/>
            <person name="Lee C.T."/>
            <person name="Nishiyama T."/>
            <person name="Sese J."/>
            <person name="O'Brien M.J."/>
            <person name="Copetti D."/>
            <person name="Mohd Noor M.I."/>
            <person name="Ong R.C."/>
            <person name="Putra M."/>
            <person name="Sireger I.Z."/>
            <person name="Indrioko S."/>
            <person name="Kosugi Y."/>
            <person name="Izuno A."/>
            <person name="Isagi Y."/>
            <person name="Lee S.L."/>
            <person name="Shimizu K.K."/>
        </authorList>
    </citation>
    <scope>NUCLEOTIDE SEQUENCE [LARGE SCALE GENOMIC DNA]</scope>
    <source>
        <strain evidence="10">214</strain>
    </source>
</reference>
<dbReference type="InterPro" id="IPR006918">
    <property type="entry name" value="COBRA_pln"/>
</dbReference>
<dbReference type="PANTHER" id="PTHR31673">
    <property type="entry name" value="PROTEIN COBRA"/>
    <property type="match status" value="1"/>
</dbReference>
<keyword evidence="6" id="KW-0449">Lipoprotein</keyword>
<dbReference type="Proteomes" id="UP001054252">
    <property type="component" value="Unassembled WGS sequence"/>
</dbReference>
<evidence type="ECO:0000256" key="5">
    <source>
        <dbReference type="ARBA" id="ARBA00023180"/>
    </source>
</evidence>
<evidence type="ECO:0000256" key="8">
    <source>
        <dbReference type="SAM" id="SignalP"/>
    </source>
</evidence>
<dbReference type="PIRSF" id="PIRSF038122">
    <property type="entry name" value="COBRA"/>
    <property type="match status" value="1"/>
</dbReference>
<dbReference type="PANTHER" id="PTHR31673:SF30">
    <property type="entry name" value="COBRA-LIKE PROTEIN 6"/>
    <property type="match status" value="1"/>
</dbReference>
<evidence type="ECO:0000313" key="10">
    <source>
        <dbReference type="EMBL" id="GKV22675.1"/>
    </source>
</evidence>
<accession>A0AAV5KDM2</accession>
<dbReference type="Pfam" id="PF25079">
    <property type="entry name" value="COB_C"/>
    <property type="match status" value="1"/>
</dbReference>
<keyword evidence="3" id="KW-0472">Membrane</keyword>
<protein>
    <recommendedName>
        <fullName evidence="7">COBRA-like protein</fullName>
    </recommendedName>
</protein>
<name>A0AAV5KDM2_9ROSI</name>
<dbReference type="GO" id="GO:0052324">
    <property type="term" value="P:plant-type cell wall cellulose biosynthetic process"/>
    <property type="evidence" value="ECO:0007669"/>
    <property type="project" value="TreeGrafter"/>
</dbReference>
<dbReference type="GO" id="GO:0098552">
    <property type="term" value="C:side of membrane"/>
    <property type="evidence" value="ECO:0007669"/>
    <property type="project" value="UniProtKB-KW"/>
</dbReference>
<keyword evidence="5" id="KW-0325">Glycoprotein</keyword>
<evidence type="ECO:0000256" key="7">
    <source>
        <dbReference type="PIRNR" id="PIRNR038122"/>
    </source>
</evidence>
<keyword evidence="3" id="KW-0336">GPI-anchor</keyword>
<evidence type="ECO:0000256" key="2">
    <source>
        <dbReference type="ARBA" id="ARBA00005507"/>
    </source>
</evidence>
<dbReference type="InterPro" id="IPR056900">
    <property type="entry name" value="COB_C"/>
</dbReference>
<evidence type="ECO:0000256" key="6">
    <source>
        <dbReference type="ARBA" id="ARBA00023288"/>
    </source>
</evidence>
<evidence type="ECO:0000256" key="3">
    <source>
        <dbReference type="ARBA" id="ARBA00022622"/>
    </source>
</evidence>
<evidence type="ECO:0000259" key="9">
    <source>
        <dbReference type="Pfam" id="PF25079"/>
    </source>
</evidence>